<keyword evidence="3" id="KW-1185">Reference proteome</keyword>
<feature type="compositionally biased region" description="Polar residues" evidence="1">
    <location>
        <begin position="1"/>
        <end position="15"/>
    </location>
</feature>
<proteinExistence type="predicted"/>
<reference evidence="2 3" key="1">
    <citation type="submission" date="2017-03" db="EMBL/GenBank/DDBJ databases">
        <title>Genome Survey of Euroglyphus maynei.</title>
        <authorList>
            <person name="Arlian L.G."/>
            <person name="Morgan M.S."/>
            <person name="Rider S.D."/>
        </authorList>
    </citation>
    <scope>NUCLEOTIDE SEQUENCE [LARGE SCALE GENOMIC DNA]</scope>
    <source>
        <strain evidence="2">Arlian Lab</strain>
        <tissue evidence="2">Whole body</tissue>
    </source>
</reference>
<protein>
    <submittedName>
        <fullName evidence="2">Uncharacterized protein</fullName>
    </submittedName>
</protein>
<gene>
    <name evidence="2" type="ORF">BLA29_012533</name>
</gene>
<sequence>MNNDSKGMLSVNSNKTDIKSGSIELANNVDKKEEPRKTQTRSLKSKTNQKEEQPKKVVSFRNLPSPVNNKDVDENTQKSIQDTKSNKSISTTPTGSSITEIPNNIANFKRKDRRSTQDYCDYQIGNKQLKIFIRIQPDCRDEPQSNALVCDSCDYRTQIVDAFHLHKNW</sequence>
<accession>A0A1Y3BL79</accession>
<evidence type="ECO:0000256" key="1">
    <source>
        <dbReference type="SAM" id="MobiDB-lite"/>
    </source>
</evidence>
<dbReference type="EMBL" id="MUJZ01011926">
    <property type="protein sequence ID" value="OTF81751.1"/>
    <property type="molecule type" value="Genomic_DNA"/>
</dbReference>
<dbReference type="Proteomes" id="UP000194236">
    <property type="component" value="Unassembled WGS sequence"/>
</dbReference>
<dbReference type="AlphaFoldDB" id="A0A1Y3BL79"/>
<evidence type="ECO:0000313" key="2">
    <source>
        <dbReference type="EMBL" id="OTF81751.1"/>
    </source>
</evidence>
<name>A0A1Y3BL79_EURMA</name>
<comment type="caution">
    <text evidence="2">The sequence shown here is derived from an EMBL/GenBank/DDBJ whole genome shotgun (WGS) entry which is preliminary data.</text>
</comment>
<feature type="compositionally biased region" description="Polar residues" evidence="1">
    <location>
        <begin position="77"/>
        <end position="87"/>
    </location>
</feature>
<feature type="non-terminal residue" evidence="2">
    <location>
        <position position="169"/>
    </location>
</feature>
<evidence type="ECO:0000313" key="3">
    <source>
        <dbReference type="Proteomes" id="UP000194236"/>
    </source>
</evidence>
<dbReference type="OrthoDB" id="10013064at2759"/>
<feature type="compositionally biased region" description="Low complexity" evidence="1">
    <location>
        <begin position="88"/>
        <end position="101"/>
    </location>
</feature>
<feature type="region of interest" description="Disordered" evidence="1">
    <location>
        <begin position="1"/>
        <end position="101"/>
    </location>
</feature>
<organism evidence="2 3">
    <name type="scientific">Euroglyphus maynei</name>
    <name type="common">Mayne's house dust mite</name>
    <dbReference type="NCBI Taxonomy" id="6958"/>
    <lineage>
        <taxon>Eukaryota</taxon>
        <taxon>Metazoa</taxon>
        <taxon>Ecdysozoa</taxon>
        <taxon>Arthropoda</taxon>
        <taxon>Chelicerata</taxon>
        <taxon>Arachnida</taxon>
        <taxon>Acari</taxon>
        <taxon>Acariformes</taxon>
        <taxon>Sarcoptiformes</taxon>
        <taxon>Astigmata</taxon>
        <taxon>Psoroptidia</taxon>
        <taxon>Analgoidea</taxon>
        <taxon>Pyroglyphidae</taxon>
        <taxon>Pyroglyphinae</taxon>
        <taxon>Euroglyphus</taxon>
    </lineage>
</organism>